<keyword evidence="3" id="KW-0479">Metal-binding</keyword>
<dbReference type="SUPFAM" id="SSF57903">
    <property type="entry name" value="FYVE/PHD zinc finger"/>
    <property type="match status" value="2"/>
</dbReference>
<dbReference type="InterPro" id="IPR018359">
    <property type="entry name" value="Bromodomain_CS"/>
</dbReference>
<dbReference type="PANTHER" id="PTHR45915:SF2">
    <property type="entry name" value="TOUTATIS, ISOFORM E"/>
    <property type="match status" value="1"/>
</dbReference>
<dbReference type="AlphaFoldDB" id="A0A1A9VP08"/>
<accession>A0A1A9VP08</accession>
<keyword evidence="5" id="KW-0862">Zinc</keyword>
<evidence type="ECO:0000256" key="2">
    <source>
        <dbReference type="ARBA" id="ARBA00007444"/>
    </source>
</evidence>
<dbReference type="GO" id="GO:0008270">
    <property type="term" value="F:zinc ion binding"/>
    <property type="evidence" value="ECO:0007669"/>
    <property type="project" value="UniProtKB-KW"/>
</dbReference>
<evidence type="ECO:0000313" key="17">
    <source>
        <dbReference type="EnsemblMetazoa" id="GAUT043062-PA"/>
    </source>
</evidence>
<evidence type="ECO:0000256" key="1">
    <source>
        <dbReference type="ARBA" id="ARBA00004123"/>
    </source>
</evidence>
<dbReference type="STRING" id="7395.A0A1A9VP08"/>
<dbReference type="GO" id="GO:0000785">
    <property type="term" value="C:chromatin"/>
    <property type="evidence" value="ECO:0007669"/>
    <property type="project" value="TreeGrafter"/>
</dbReference>
<evidence type="ECO:0000256" key="3">
    <source>
        <dbReference type="ARBA" id="ARBA00022723"/>
    </source>
</evidence>
<dbReference type="EnsemblMetazoa" id="GAUT043062-RA">
    <property type="protein sequence ID" value="GAUT043062-PA"/>
    <property type="gene ID" value="GAUT043062"/>
</dbReference>
<dbReference type="InterPro" id="IPR019787">
    <property type="entry name" value="Znf_PHD-finger"/>
</dbReference>
<keyword evidence="7 13" id="KW-0175">Coiled coil</keyword>
<evidence type="ECO:0000259" key="15">
    <source>
        <dbReference type="PROSITE" id="PS50014"/>
    </source>
</evidence>
<dbReference type="InterPro" id="IPR011011">
    <property type="entry name" value="Znf_FYVE_PHD"/>
</dbReference>
<dbReference type="SUPFAM" id="SSF47370">
    <property type="entry name" value="Bromodomain"/>
    <property type="match status" value="1"/>
</dbReference>
<dbReference type="Gene3D" id="1.20.920.10">
    <property type="entry name" value="Bromodomain-like"/>
    <property type="match status" value="1"/>
</dbReference>
<feature type="region of interest" description="Disordered" evidence="14">
    <location>
        <begin position="1"/>
        <end position="29"/>
    </location>
</feature>
<dbReference type="Proteomes" id="UP000078200">
    <property type="component" value="Unassembled WGS sequence"/>
</dbReference>
<evidence type="ECO:0000256" key="10">
    <source>
        <dbReference type="ARBA" id="ARBA00023242"/>
    </source>
</evidence>
<name>A0A1A9VP08_GLOAU</name>
<dbReference type="Pfam" id="PF00439">
    <property type="entry name" value="Bromodomain"/>
    <property type="match status" value="1"/>
</dbReference>
<keyword evidence="18" id="KW-1185">Reference proteome</keyword>
<keyword evidence="9" id="KW-0804">Transcription</keyword>
<protein>
    <recommendedName>
        <fullName evidence="19">PHD finger protein 10</fullName>
    </recommendedName>
</protein>
<dbReference type="PANTHER" id="PTHR45915">
    <property type="entry name" value="TRANSCRIPTION INTERMEDIARY FACTOR"/>
    <property type="match status" value="1"/>
</dbReference>
<comment type="similarity">
    <text evidence="2">Belongs to the WAL family.</text>
</comment>
<dbReference type="InterPro" id="IPR036427">
    <property type="entry name" value="Bromodomain-like_sf"/>
</dbReference>
<keyword evidence="8 11" id="KW-0103">Bromodomain</keyword>
<evidence type="ECO:0000256" key="8">
    <source>
        <dbReference type="ARBA" id="ARBA00023117"/>
    </source>
</evidence>
<feature type="region of interest" description="Disordered" evidence="14">
    <location>
        <begin position="123"/>
        <end position="148"/>
    </location>
</feature>
<dbReference type="PROSITE" id="PS50014">
    <property type="entry name" value="BROMODOMAIN_2"/>
    <property type="match status" value="1"/>
</dbReference>
<evidence type="ECO:0000256" key="4">
    <source>
        <dbReference type="ARBA" id="ARBA00022771"/>
    </source>
</evidence>
<evidence type="ECO:0008006" key="19">
    <source>
        <dbReference type="Google" id="ProtNLM"/>
    </source>
</evidence>
<dbReference type="Pfam" id="PF00628">
    <property type="entry name" value="PHD"/>
    <property type="match status" value="2"/>
</dbReference>
<evidence type="ECO:0000256" key="9">
    <source>
        <dbReference type="ARBA" id="ARBA00023163"/>
    </source>
</evidence>
<feature type="domain" description="Bromo" evidence="15">
    <location>
        <begin position="394"/>
        <end position="464"/>
    </location>
</feature>
<reference evidence="17" key="1">
    <citation type="submission" date="2020-05" db="UniProtKB">
        <authorList>
            <consortium name="EnsemblMetazoa"/>
        </authorList>
    </citation>
    <scope>IDENTIFICATION</scope>
    <source>
        <strain evidence="17">TTRI</strain>
    </source>
</reference>
<evidence type="ECO:0000259" key="16">
    <source>
        <dbReference type="PROSITE" id="PS50016"/>
    </source>
</evidence>
<feature type="domain" description="PHD-type" evidence="16">
    <location>
        <begin position="222"/>
        <end position="272"/>
    </location>
</feature>
<dbReference type="SMART" id="SM00297">
    <property type="entry name" value="BROMO"/>
    <property type="match status" value="1"/>
</dbReference>
<dbReference type="VEuPathDB" id="VectorBase:GAUT043062"/>
<sequence>MQHNQTPANTFNSMPQALLPPVVPPSSTQTLQTISHFGNLTGATVANQPNHLPTYINATTAQLPPPSPQTPTQLGLPTNSSILGNPTTQLTPAMTSVGTPIASAAPVLPTTSLMCVATSPQHSLASPRATTPTQFHHSSQPSPQMHAPATPPTLNAIATVTVATPATTTTAPNPVVLAPPPPINIHAVQEAKEKLKQEKKEKHATKKLMKELAVCKTVLSEMENCQFCTSGENEDKLLLCDGCDKGYHTYCFKPKMENIPEGDWYCYECVNKATNERKCIVCGGHRLPPVGKMIYCDLCPRAYHADCYIPPLLKVPRGKWYCHGCISKAPPPKKRSSSSKPRRERDSSASLSKRKDKHHNTSASCDHSPAHSIASTSFDEHHNNSIDTSRFQNQLTNHSWPFLLPVNTKQFPTYRKIIKNPMDLSTIKKRLQDLSYKSREDFCVDVRQIFDNCEMFNEDDSPVVF</sequence>
<dbReference type="InterPro" id="IPR013083">
    <property type="entry name" value="Znf_RING/FYVE/PHD"/>
</dbReference>
<dbReference type="GO" id="GO:0005634">
    <property type="term" value="C:nucleus"/>
    <property type="evidence" value="ECO:0007669"/>
    <property type="project" value="UniProtKB-SubCell"/>
</dbReference>
<keyword evidence="4 12" id="KW-0863">Zinc-finger</keyword>
<evidence type="ECO:0000256" key="13">
    <source>
        <dbReference type="SAM" id="Coils"/>
    </source>
</evidence>
<evidence type="ECO:0000256" key="7">
    <source>
        <dbReference type="ARBA" id="ARBA00023054"/>
    </source>
</evidence>
<evidence type="ECO:0000256" key="11">
    <source>
        <dbReference type="PROSITE-ProRule" id="PRU00035"/>
    </source>
</evidence>
<keyword evidence="10" id="KW-0539">Nucleus</keyword>
<dbReference type="InterPro" id="IPR001487">
    <property type="entry name" value="Bromodomain"/>
</dbReference>
<feature type="coiled-coil region" evidence="13">
    <location>
        <begin position="185"/>
        <end position="212"/>
    </location>
</feature>
<proteinExistence type="inferred from homology"/>
<dbReference type="PROSITE" id="PS00633">
    <property type="entry name" value="BROMODOMAIN_1"/>
    <property type="match status" value="1"/>
</dbReference>
<dbReference type="Gene3D" id="3.30.40.10">
    <property type="entry name" value="Zinc/RING finger domain, C3HC4 (zinc finger)"/>
    <property type="match status" value="2"/>
</dbReference>
<feature type="compositionally biased region" description="Polar residues" evidence="14">
    <location>
        <begin position="1"/>
        <end position="15"/>
    </location>
</feature>
<feature type="region of interest" description="Disordered" evidence="14">
    <location>
        <begin position="329"/>
        <end position="370"/>
    </location>
</feature>
<evidence type="ECO:0000256" key="12">
    <source>
        <dbReference type="PROSITE-ProRule" id="PRU00146"/>
    </source>
</evidence>
<dbReference type="PRINTS" id="PR00503">
    <property type="entry name" value="BROMODOMAIN"/>
</dbReference>
<dbReference type="CDD" id="cd15545">
    <property type="entry name" value="PHD_BAZ2A_like"/>
    <property type="match status" value="1"/>
</dbReference>
<organism evidence="17 18">
    <name type="scientific">Glossina austeni</name>
    <name type="common">Savannah tsetse fly</name>
    <dbReference type="NCBI Taxonomy" id="7395"/>
    <lineage>
        <taxon>Eukaryota</taxon>
        <taxon>Metazoa</taxon>
        <taxon>Ecdysozoa</taxon>
        <taxon>Arthropoda</taxon>
        <taxon>Hexapoda</taxon>
        <taxon>Insecta</taxon>
        <taxon>Pterygota</taxon>
        <taxon>Neoptera</taxon>
        <taxon>Endopterygota</taxon>
        <taxon>Diptera</taxon>
        <taxon>Brachycera</taxon>
        <taxon>Muscomorpha</taxon>
        <taxon>Hippoboscoidea</taxon>
        <taxon>Glossinidae</taxon>
        <taxon>Glossina</taxon>
    </lineage>
</organism>
<evidence type="ECO:0000256" key="5">
    <source>
        <dbReference type="ARBA" id="ARBA00022833"/>
    </source>
</evidence>
<feature type="compositionally biased region" description="Polar residues" evidence="14">
    <location>
        <begin position="123"/>
        <end position="143"/>
    </location>
</feature>
<feature type="compositionally biased region" description="Basic residues" evidence="14">
    <location>
        <begin position="331"/>
        <end position="340"/>
    </location>
</feature>
<evidence type="ECO:0000256" key="14">
    <source>
        <dbReference type="SAM" id="MobiDB-lite"/>
    </source>
</evidence>
<evidence type="ECO:0000313" key="18">
    <source>
        <dbReference type="Proteomes" id="UP000078200"/>
    </source>
</evidence>
<feature type="domain" description="PHD-type" evidence="16">
    <location>
        <begin position="276"/>
        <end position="328"/>
    </location>
</feature>
<dbReference type="InterPro" id="IPR001965">
    <property type="entry name" value="Znf_PHD"/>
</dbReference>
<dbReference type="FunFam" id="3.30.40.10:FF:000199">
    <property type="entry name" value="Bromodomain adjacent to zinc finger domain 2B"/>
    <property type="match status" value="1"/>
</dbReference>
<comment type="subcellular location">
    <subcellularLocation>
        <location evidence="1">Nucleus</location>
    </subcellularLocation>
</comment>
<dbReference type="PROSITE" id="PS50016">
    <property type="entry name" value="ZF_PHD_2"/>
    <property type="match status" value="2"/>
</dbReference>
<keyword evidence="6" id="KW-0805">Transcription regulation</keyword>
<dbReference type="SMART" id="SM00249">
    <property type="entry name" value="PHD"/>
    <property type="match status" value="2"/>
</dbReference>
<evidence type="ECO:0000256" key="6">
    <source>
        <dbReference type="ARBA" id="ARBA00023015"/>
    </source>
</evidence>